<dbReference type="EMBL" id="JAHRHJ020000005">
    <property type="protein sequence ID" value="KAH9315398.1"/>
    <property type="molecule type" value="Genomic_DNA"/>
</dbReference>
<evidence type="ECO:0000256" key="1">
    <source>
        <dbReference type="SAM" id="MobiDB-lite"/>
    </source>
</evidence>
<keyword evidence="3" id="KW-1185">Reference proteome</keyword>
<proteinExistence type="predicted"/>
<dbReference type="Proteomes" id="UP000824469">
    <property type="component" value="Unassembled WGS sequence"/>
</dbReference>
<protein>
    <submittedName>
        <fullName evidence="2">Uncharacterized protein</fullName>
    </submittedName>
</protein>
<sequence>NPKISYTREFLLSFADLESCQIQPSGLDPQILRNPPLGHVVEGVNASSFSARGLIHRDKDGDRNVEVCEWRRPPGNLGGLLSQSTKRSEHGGSSFTNNFTSRSGPSRVETNHPRSIHDRSGWQGPAPGVGQGRWEHRQGSNDRERDHSHYDWDALEQDSGRQFHGSEHHTWQGGTPPEHDGLLGSGADLRSSRSSAGPMLLNARGHDRHHASGQPHHASDTYQPVRSSKSGTQSRTEIRDIYNDETFGSDDISNNERTEEERRRRDSFELMRKEQQKLLQEKQKLNLQKQGAHLGWELTVSSDKKKDEKCLVEDCQKSEDKPARLPLPDYSVSSSSIKTAMPGVTTPASRPSVPPGLTGEVFLEGSMTLWKT</sequence>
<dbReference type="AlphaFoldDB" id="A0AA38G664"/>
<feature type="compositionally biased region" description="Basic and acidic residues" evidence="1">
    <location>
        <begin position="254"/>
        <end position="267"/>
    </location>
</feature>
<feature type="compositionally biased region" description="Polar residues" evidence="1">
    <location>
        <begin position="220"/>
        <end position="235"/>
    </location>
</feature>
<dbReference type="InterPro" id="IPR018247">
    <property type="entry name" value="EF_Hand_1_Ca_BS"/>
</dbReference>
<dbReference type="PANTHER" id="PTHR34802:SF1">
    <property type="entry name" value="CHORISMATE SYNTHASE"/>
    <property type="match status" value="1"/>
</dbReference>
<accession>A0AA38G664</accession>
<feature type="region of interest" description="Disordered" evidence="1">
    <location>
        <begin position="162"/>
        <end position="267"/>
    </location>
</feature>
<evidence type="ECO:0000313" key="3">
    <source>
        <dbReference type="Proteomes" id="UP000824469"/>
    </source>
</evidence>
<feature type="non-terminal residue" evidence="2">
    <location>
        <position position="372"/>
    </location>
</feature>
<gene>
    <name evidence="2" type="ORF">KI387_024025</name>
</gene>
<dbReference type="PANTHER" id="PTHR34802">
    <property type="entry name" value="CHORISMATE SYNTHASE"/>
    <property type="match status" value="1"/>
</dbReference>
<dbReference type="PROSITE" id="PS00018">
    <property type="entry name" value="EF_HAND_1"/>
    <property type="match status" value="1"/>
</dbReference>
<feature type="region of interest" description="Disordered" evidence="1">
    <location>
        <begin position="72"/>
        <end position="148"/>
    </location>
</feature>
<name>A0AA38G664_TAXCH</name>
<feature type="compositionally biased region" description="Basic and acidic residues" evidence="1">
    <location>
        <begin position="133"/>
        <end position="148"/>
    </location>
</feature>
<feature type="non-terminal residue" evidence="2">
    <location>
        <position position="1"/>
    </location>
</feature>
<evidence type="ECO:0000313" key="2">
    <source>
        <dbReference type="EMBL" id="KAH9315398.1"/>
    </source>
</evidence>
<comment type="caution">
    <text evidence="2">The sequence shown here is derived from an EMBL/GenBank/DDBJ whole genome shotgun (WGS) entry which is preliminary data.</text>
</comment>
<organism evidence="2 3">
    <name type="scientific">Taxus chinensis</name>
    <name type="common">Chinese yew</name>
    <name type="synonym">Taxus wallichiana var. chinensis</name>
    <dbReference type="NCBI Taxonomy" id="29808"/>
    <lineage>
        <taxon>Eukaryota</taxon>
        <taxon>Viridiplantae</taxon>
        <taxon>Streptophyta</taxon>
        <taxon>Embryophyta</taxon>
        <taxon>Tracheophyta</taxon>
        <taxon>Spermatophyta</taxon>
        <taxon>Pinopsida</taxon>
        <taxon>Pinidae</taxon>
        <taxon>Conifers II</taxon>
        <taxon>Cupressales</taxon>
        <taxon>Taxaceae</taxon>
        <taxon>Taxus</taxon>
    </lineage>
</organism>
<feature type="compositionally biased region" description="Polar residues" evidence="1">
    <location>
        <begin position="81"/>
        <end position="104"/>
    </location>
</feature>
<feature type="region of interest" description="Disordered" evidence="1">
    <location>
        <begin position="320"/>
        <end position="356"/>
    </location>
</feature>
<dbReference type="OMA" id="VEVCEWR"/>
<feature type="compositionally biased region" description="Basic and acidic residues" evidence="1">
    <location>
        <begin position="109"/>
        <end position="120"/>
    </location>
</feature>
<reference evidence="2 3" key="1">
    <citation type="journal article" date="2021" name="Nat. Plants">
        <title>The Taxus genome provides insights into paclitaxel biosynthesis.</title>
        <authorList>
            <person name="Xiong X."/>
            <person name="Gou J."/>
            <person name="Liao Q."/>
            <person name="Li Y."/>
            <person name="Zhou Q."/>
            <person name="Bi G."/>
            <person name="Li C."/>
            <person name="Du R."/>
            <person name="Wang X."/>
            <person name="Sun T."/>
            <person name="Guo L."/>
            <person name="Liang H."/>
            <person name="Lu P."/>
            <person name="Wu Y."/>
            <person name="Zhang Z."/>
            <person name="Ro D.K."/>
            <person name="Shang Y."/>
            <person name="Huang S."/>
            <person name="Yan J."/>
        </authorList>
    </citation>
    <scope>NUCLEOTIDE SEQUENCE [LARGE SCALE GENOMIC DNA]</scope>
    <source>
        <strain evidence="2">Ta-2019</strain>
    </source>
</reference>